<evidence type="ECO:0000313" key="3">
    <source>
        <dbReference type="Proteomes" id="UP000680038"/>
    </source>
</evidence>
<dbReference type="Proteomes" id="UP000680038">
    <property type="component" value="Unassembled WGS sequence"/>
</dbReference>
<sequence length="58" mass="6416">MLPILKIIAILFAITYALRLVNAQSDLMVIAGLAIIGAAIYLFFVELNKMITHLKSKL</sequence>
<comment type="caution">
    <text evidence="2">The sequence shown here is derived from an EMBL/GenBank/DDBJ whole genome shotgun (WGS) entry which is preliminary data.</text>
</comment>
<proteinExistence type="predicted"/>
<evidence type="ECO:0000313" key="2">
    <source>
        <dbReference type="EMBL" id="CAG5017458.1"/>
    </source>
</evidence>
<reference evidence="2" key="1">
    <citation type="submission" date="2021-04" db="EMBL/GenBank/DDBJ databases">
        <authorList>
            <person name="Rodrigo-Torres L."/>
            <person name="Arahal R. D."/>
            <person name="Lucena T."/>
        </authorList>
    </citation>
    <scope>NUCLEOTIDE SEQUENCE</scope>
    <source>
        <strain evidence="2">CECT 9275</strain>
    </source>
</reference>
<feature type="transmembrane region" description="Helical" evidence="1">
    <location>
        <begin position="27"/>
        <end position="47"/>
    </location>
</feature>
<keyword evidence="1" id="KW-0472">Membrane</keyword>
<evidence type="ECO:0000256" key="1">
    <source>
        <dbReference type="SAM" id="Phobius"/>
    </source>
</evidence>
<keyword evidence="1" id="KW-0812">Transmembrane</keyword>
<protein>
    <submittedName>
        <fullName evidence="2">Uncharacterized protein</fullName>
    </submittedName>
</protein>
<accession>A0A916JIW7</accession>
<keyword evidence="1" id="KW-1133">Transmembrane helix</keyword>
<keyword evidence="3" id="KW-1185">Reference proteome</keyword>
<dbReference type="EMBL" id="CAJRAF010000004">
    <property type="protein sequence ID" value="CAG5017458.1"/>
    <property type="molecule type" value="Genomic_DNA"/>
</dbReference>
<organism evidence="2 3">
    <name type="scientific">Dyadobacter helix</name>
    <dbReference type="NCBI Taxonomy" id="2822344"/>
    <lineage>
        <taxon>Bacteria</taxon>
        <taxon>Pseudomonadati</taxon>
        <taxon>Bacteroidota</taxon>
        <taxon>Cytophagia</taxon>
        <taxon>Cytophagales</taxon>
        <taxon>Spirosomataceae</taxon>
        <taxon>Dyadobacter</taxon>
    </lineage>
</organism>
<dbReference type="AlphaFoldDB" id="A0A916JIW7"/>
<name>A0A916JIW7_9BACT</name>
<gene>
    <name evidence="2" type="ORF">DYBT9275_05775</name>
</gene>